<dbReference type="AlphaFoldDB" id="A0A9D1KBT7"/>
<accession>A0A9D1KBT7</accession>
<comment type="caution">
    <text evidence="1">The sequence shown here is derived from an EMBL/GenBank/DDBJ whole genome shotgun (WGS) entry which is preliminary data.</text>
</comment>
<evidence type="ECO:0000313" key="2">
    <source>
        <dbReference type="Proteomes" id="UP000886833"/>
    </source>
</evidence>
<reference evidence="1" key="2">
    <citation type="journal article" date="2021" name="PeerJ">
        <title>Extensive microbial diversity within the chicken gut microbiome revealed by metagenomics and culture.</title>
        <authorList>
            <person name="Gilroy R."/>
            <person name="Ravi A."/>
            <person name="Getino M."/>
            <person name="Pursley I."/>
            <person name="Horton D.L."/>
            <person name="Alikhan N.F."/>
            <person name="Baker D."/>
            <person name="Gharbi K."/>
            <person name="Hall N."/>
            <person name="Watson M."/>
            <person name="Adriaenssens E.M."/>
            <person name="Foster-Nyarko E."/>
            <person name="Jarju S."/>
            <person name="Secka A."/>
            <person name="Antonio M."/>
            <person name="Oren A."/>
            <person name="Chaudhuri R.R."/>
            <person name="La Ragione R."/>
            <person name="Hildebrand F."/>
            <person name="Pallen M.J."/>
        </authorList>
    </citation>
    <scope>NUCLEOTIDE SEQUENCE</scope>
    <source>
        <strain evidence="1">CHK195-26880</strain>
    </source>
</reference>
<dbReference type="EMBL" id="DVKQ01000075">
    <property type="protein sequence ID" value="HIT37975.1"/>
    <property type="molecule type" value="Genomic_DNA"/>
</dbReference>
<reference evidence="1" key="1">
    <citation type="submission" date="2020-10" db="EMBL/GenBank/DDBJ databases">
        <authorList>
            <person name="Gilroy R."/>
        </authorList>
    </citation>
    <scope>NUCLEOTIDE SEQUENCE</scope>
    <source>
        <strain evidence="1">CHK195-26880</strain>
    </source>
</reference>
<sequence length="293" mass="32523">MGNSIKNVSQGSTKISNKNEINITQMKATEFKTGSKNGKIDLTLPTNVDNVEVEKVNFVDDFLDFVGSSKLSKDTGLSCFTMNDFDFVEKSDIKDVEKRGPKGENILVTLKNGDSYFFVEDNGMMELYEVTDKNGSTMSFPDGFSKFSSMFRSYSLGGDASPIDSMNITDNYFYVDSLGTEYIFDTDTGKINSIDTGDKYFTAADINNYMEDFCNKLASYCNEGEDFAKYIMDRYNLTTDNLTYIKANRGQLILNFNGVSVSTITSGSITSYTISDSSGFDIIPVPEGENLTL</sequence>
<protein>
    <submittedName>
        <fullName evidence="1">Uncharacterized protein</fullName>
    </submittedName>
</protein>
<name>A0A9D1KBT7_9FIRM</name>
<gene>
    <name evidence="1" type="ORF">IAB59_05820</name>
</gene>
<proteinExistence type="predicted"/>
<organism evidence="1 2">
    <name type="scientific">Candidatus Onthousia faecipullorum</name>
    <dbReference type="NCBI Taxonomy" id="2840887"/>
    <lineage>
        <taxon>Bacteria</taxon>
        <taxon>Bacillati</taxon>
        <taxon>Bacillota</taxon>
        <taxon>Bacilli</taxon>
        <taxon>Candidatus Onthousia</taxon>
    </lineage>
</organism>
<dbReference type="Proteomes" id="UP000886833">
    <property type="component" value="Unassembled WGS sequence"/>
</dbReference>
<evidence type="ECO:0000313" key="1">
    <source>
        <dbReference type="EMBL" id="HIT37975.1"/>
    </source>
</evidence>